<feature type="compositionally biased region" description="Basic and acidic residues" evidence="1">
    <location>
        <begin position="102"/>
        <end position="117"/>
    </location>
</feature>
<evidence type="ECO:0000256" key="1">
    <source>
        <dbReference type="SAM" id="MobiDB-lite"/>
    </source>
</evidence>
<sequence>MQSPRPILKRSAVAYPIDTSAATLASGPRHPSPRSGSASTLSVHFPPSSGLTKTFNTHSAAVYDRSPIVVSRNACALPERGCPGRTYGDAEEEEQRGRTRRVKDDRRTRNTHTRIDDSCTSSSPPGVLPPLIPDQSESDDSDSSSGSDHSSFMNTAHSSPPVSIPTKSPTYDFYSNPPNLSFLPHPHHEHRERERPRGRSRTRTQSDALADEQDHASRHRNYKVFSHDNMFGSDQGCLAGF</sequence>
<evidence type="ECO:0000313" key="2">
    <source>
        <dbReference type="EMBL" id="KZT23830.1"/>
    </source>
</evidence>
<feature type="compositionally biased region" description="Polar residues" evidence="1">
    <location>
        <begin position="152"/>
        <end position="169"/>
    </location>
</feature>
<evidence type="ECO:0000313" key="3">
    <source>
        <dbReference type="Proteomes" id="UP000076761"/>
    </source>
</evidence>
<accession>A0A165RHV7</accession>
<organism evidence="2 3">
    <name type="scientific">Neolentinus lepideus HHB14362 ss-1</name>
    <dbReference type="NCBI Taxonomy" id="1314782"/>
    <lineage>
        <taxon>Eukaryota</taxon>
        <taxon>Fungi</taxon>
        <taxon>Dikarya</taxon>
        <taxon>Basidiomycota</taxon>
        <taxon>Agaricomycotina</taxon>
        <taxon>Agaricomycetes</taxon>
        <taxon>Gloeophyllales</taxon>
        <taxon>Gloeophyllaceae</taxon>
        <taxon>Neolentinus</taxon>
    </lineage>
</organism>
<keyword evidence="3" id="KW-1185">Reference proteome</keyword>
<dbReference type="EMBL" id="KV425582">
    <property type="protein sequence ID" value="KZT23830.1"/>
    <property type="molecule type" value="Genomic_DNA"/>
</dbReference>
<feature type="region of interest" description="Disordered" evidence="1">
    <location>
        <begin position="21"/>
        <end position="53"/>
    </location>
</feature>
<name>A0A165RHV7_9AGAM</name>
<reference evidence="2 3" key="1">
    <citation type="journal article" date="2016" name="Mol. Biol. Evol.">
        <title>Comparative Genomics of Early-Diverging Mushroom-Forming Fungi Provides Insights into the Origins of Lignocellulose Decay Capabilities.</title>
        <authorList>
            <person name="Nagy L.G."/>
            <person name="Riley R."/>
            <person name="Tritt A."/>
            <person name="Adam C."/>
            <person name="Daum C."/>
            <person name="Floudas D."/>
            <person name="Sun H."/>
            <person name="Yadav J.S."/>
            <person name="Pangilinan J."/>
            <person name="Larsson K.H."/>
            <person name="Matsuura K."/>
            <person name="Barry K."/>
            <person name="Labutti K."/>
            <person name="Kuo R."/>
            <person name="Ohm R.A."/>
            <person name="Bhattacharya S.S."/>
            <person name="Shirouzu T."/>
            <person name="Yoshinaga Y."/>
            <person name="Martin F.M."/>
            <person name="Grigoriev I.V."/>
            <person name="Hibbett D.S."/>
        </authorList>
    </citation>
    <scope>NUCLEOTIDE SEQUENCE [LARGE SCALE GENOMIC DNA]</scope>
    <source>
        <strain evidence="2 3">HHB14362 ss-1</strain>
    </source>
</reference>
<proteinExistence type="predicted"/>
<feature type="compositionally biased region" description="Low complexity" evidence="1">
    <location>
        <begin position="25"/>
        <end position="39"/>
    </location>
</feature>
<protein>
    <submittedName>
        <fullName evidence="2">Uncharacterized protein</fullName>
    </submittedName>
</protein>
<dbReference type="Proteomes" id="UP000076761">
    <property type="component" value="Unassembled WGS sequence"/>
</dbReference>
<feature type="region of interest" description="Disordered" evidence="1">
    <location>
        <begin position="77"/>
        <end position="218"/>
    </location>
</feature>
<dbReference type="OrthoDB" id="3187054at2759"/>
<gene>
    <name evidence="2" type="ORF">NEOLEDRAFT_1135992</name>
</gene>
<dbReference type="InParanoid" id="A0A165RHV7"/>
<dbReference type="AlphaFoldDB" id="A0A165RHV7"/>